<proteinExistence type="inferred from homology"/>
<dbReference type="Gene3D" id="2.60.40.1460">
    <property type="entry name" value="Integrin domains. Chain A, domain 2"/>
    <property type="match status" value="1"/>
</dbReference>
<dbReference type="InterPro" id="IPR028994">
    <property type="entry name" value="Integrin_alpha_N"/>
</dbReference>
<dbReference type="GO" id="GO:0033627">
    <property type="term" value="P:cell adhesion mediated by integrin"/>
    <property type="evidence" value="ECO:0007669"/>
    <property type="project" value="TreeGrafter"/>
</dbReference>
<dbReference type="SMART" id="SM00191">
    <property type="entry name" value="Int_alpha"/>
    <property type="match status" value="5"/>
</dbReference>
<feature type="domain" description="Integrin alpha first immunoglubulin-like" evidence="14">
    <location>
        <begin position="449"/>
        <end position="594"/>
    </location>
</feature>
<feature type="transmembrane region" description="Helical" evidence="13">
    <location>
        <begin position="927"/>
        <end position="949"/>
    </location>
</feature>
<dbReference type="InterPro" id="IPR013649">
    <property type="entry name" value="Integrin_alpha_Ig-like_1"/>
</dbReference>
<evidence type="ECO:0000313" key="17">
    <source>
        <dbReference type="Proteomes" id="UP000007635"/>
    </source>
</evidence>
<evidence type="ECO:0000256" key="12">
    <source>
        <dbReference type="PROSITE-ProRule" id="PRU00803"/>
    </source>
</evidence>
<organism evidence="16 17">
    <name type="scientific">Gasterosteus aculeatus aculeatus</name>
    <name type="common">three-spined stickleback</name>
    <dbReference type="NCBI Taxonomy" id="481459"/>
    <lineage>
        <taxon>Eukaryota</taxon>
        <taxon>Metazoa</taxon>
        <taxon>Chordata</taxon>
        <taxon>Craniata</taxon>
        <taxon>Vertebrata</taxon>
        <taxon>Euteleostomi</taxon>
        <taxon>Actinopterygii</taxon>
        <taxon>Neopterygii</taxon>
        <taxon>Teleostei</taxon>
        <taxon>Neoteleostei</taxon>
        <taxon>Acanthomorphata</taxon>
        <taxon>Eupercaria</taxon>
        <taxon>Perciformes</taxon>
        <taxon>Cottioidei</taxon>
        <taxon>Gasterosteales</taxon>
        <taxon>Gasterosteidae</taxon>
        <taxon>Gasterosteus</taxon>
    </lineage>
</organism>
<evidence type="ECO:0000256" key="7">
    <source>
        <dbReference type="ARBA" id="ARBA00022989"/>
    </source>
</evidence>
<evidence type="ECO:0000256" key="6">
    <source>
        <dbReference type="ARBA" id="ARBA00022889"/>
    </source>
</evidence>
<evidence type="ECO:0000256" key="3">
    <source>
        <dbReference type="ARBA" id="ARBA00022692"/>
    </source>
</evidence>
<dbReference type="GeneTree" id="ENSGT00940000158443"/>
<evidence type="ECO:0000256" key="5">
    <source>
        <dbReference type="ARBA" id="ARBA00022737"/>
    </source>
</evidence>
<comment type="similarity">
    <text evidence="2 13">Belongs to the integrin alpha chain family.</text>
</comment>
<dbReference type="eggNOG" id="KOG3637">
    <property type="taxonomic scope" value="Eukaryota"/>
</dbReference>
<dbReference type="PANTHER" id="PTHR23220">
    <property type="entry name" value="INTEGRIN ALPHA"/>
    <property type="match status" value="1"/>
</dbReference>
<dbReference type="GO" id="GO:0005178">
    <property type="term" value="F:integrin binding"/>
    <property type="evidence" value="ECO:0007669"/>
    <property type="project" value="TreeGrafter"/>
</dbReference>
<dbReference type="Pfam" id="PF08441">
    <property type="entry name" value="Integrin_A_Ig_1"/>
    <property type="match status" value="1"/>
</dbReference>
<keyword evidence="5" id="KW-0677">Repeat</keyword>
<dbReference type="PRINTS" id="PR01185">
    <property type="entry name" value="INTEGRINA"/>
</dbReference>
<keyword evidence="7 13" id="KW-1133">Transmembrane helix</keyword>
<dbReference type="AlphaFoldDB" id="G3NBH0"/>
<evidence type="ECO:0000256" key="2">
    <source>
        <dbReference type="ARBA" id="ARBA00008054"/>
    </source>
</evidence>
<keyword evidence="10 13" id="KW-0675">Receptor</keyword>
<evidence type="ECO:0000256" key="10">
    <source>
        <dbReference type="ARBA" id="ARBA00023170"/>
    </source>
</evidence>
<evidence type="ECO:0000259" key="14">
    <source>
        <dbReference type="Pfam" id="PF08441"/>
    </source>
</evidence>
<dbReference type="InterPro" id="IPR013519">
    <property type="entry name" value="Int_alpha_beta-p"/>
</dbReference>
<dbReference type="STRING" id="69293.ENSGACP00000002667"/>
<protein>
    <submittedName>
        <fullName evidence="16">Integrin subunit alpha 4</fullName>
    </submittedName>
</protein>
<dbReference type="GO" id="GO:0008305">
    <property type="term" value="C:integrin complex"/>
    <property type="evidence" value="ECO:0007669"/>
    <property type="project" value="InterPro"/>
</dbReference>
<evidence type="ECO:0000259" key="15">
    <source>
        <dbReference type="Pfam" id="PF20805"/>
    </source>
</evidence>
<dbReference type="SUPFAM" id="SSF69179">
    <property type="entry name" value="Integrin domains"/>
    <property type="match status" value="3"/>
</dbReference>
<dbReference type="InterPro" id="IPR000413">
    <property type="entry name" value="Integrin_alpha"/>
</dbReference>
<evidence type="ECO:0000256" key="1">
    <source>
        <dbReference type="ARBA" id="ARBA00004479"/>
    </source>
</evidence>
<dbReference type="InterPro" id="IPR032695">
    <property type="entry name" value="Integrin_dom_sf"/>
</dbReference>
<comment type="subcellular location">
    <subcellularLocation>
        <location evidence="1 13">Membrane</location>
        <topology evidence="1 13">Single-pass type I membrane protein</topology>
    </subcellularLocation>
</comment>
<dbReference type="Gene3D" id="2.130.10.130">
    <property type="entry name" value="Integrin alpha, N-terminal"/>
    <property type="match status" value="1"/>
</dbReference>
<feature type="domain" description="Integrin alpha second immunoglobulin-like" evidence="15">
    <location>
        <begin position="605"/>
        <end position="728"/>
    </location>
</feature>
<dbReference type="GO" id="GO:0001568">
    <property type="term" value="P:blood vessel development"/>
    <property type="evidence" value="ECO:0007669"/>
    <property type="project" value="Ensembl"/>
</dbReference>
<keyword evidence="4" id="KW-0732">Signal</keyword>
<dbReference type="Gene3D" id="2.60.40.1530">
    <property type="entry name" value="ntegrin, alpha v. Chain A, domain 4"/>
    <property type="match status" value="1"/>
</dbReference>
<accession>G3NBH0</accession>
<name>G3NBH0_GASAC</name>
<dbReference type="Bgee" id="ENSGACG00000002051">
    <property type="expression patterns" value="Expressed in spleen and 6 other cell types or tissues"/>
</dbReference>
<dbReference type="OMA" id="AGHHNTI"/>
<dbReference type="InParanoid" id="G3NBH0"/>
<reference evidence="16" key="3">
    <citation type="submission" date="2025-09" db="UniProtKB">
        <authorList>
            <consortium name="Ensembl"/>
        </authorList>
    </citation>
    <scope>IDENTIFICATION</scope>
</reference>
<evidence type="ECO:0000256" key="13">
    <source>
        <dbReference type="RuleBase" id="RU003762"/>
    </source>
</evidence>
<reference evidence="16 17" key="1">
    <citation type="journal article" date="2021" name="G3 (Bethesda)">
        <title>Improved contiguity of the threespine stickleback genome using long-read sequencing.</title>
        <authorList>
            <person name="Nath S."/>
            <person name="Shaw D.E."/>
            <person name="White M.A."/>
        </authorList>
    </citation>
    <scope>NUCLEOTIDE SEQUENCE [LARGE SCALE GENOMIC DNA]</scope>
    <source>
        <strain evidence="16 17">Lake Benthic</strain>
    </source>
</reference>
<dbReference type="GO" id="GO:0007160">
    <property type="term" value="P:cell-matrix adhesion"/>
    <property type="evidence" value="ECO:0007669"/>
    <property type="project" value="TreeGrafter"/>
</dbReference>
<keyword evidence="17" id="KW-1185">Reference proteome</keyword>
<feature type="repeat" description="FG-GAP" evidence="12">
    <location>
        <begin position="278"/>
        <end position="338"/>
    </location>
</feature>
<keyword evidence="11" id="KW-0325">Glycoprotein</keyword>
<dbReference type="Pfam" id="PF20805">
    <property type="entry name" value="Integrin_A_Ig_2"/>
    <property type="match status" value="1"/>
</dbReference>
<feature type="repeat" description="FG-GAP" evidence="12">
    <location>
        <begin position="35"/>
        <end position="100"/>
    </location>
</feature>
<dbReference type="InterPro" id="IPR013517">
    <property type="entry name" value="FG-GAP"/>
</dbReference>
<evidence type="ECO:0000256" key="9">
    <source>
        <dbReference type="ARBA" id="ARBA00023136"/>
    </source>
</evidence>
<dbReference type="GO" id="GO:0043114">
    <property type="term" value="P:regulation of vascular permeability"/>
    <property type="evidence" value="ECO:0007669"/>
    <property type="project" value="Ensembl"/>
</dbReference>
<keyword evidence="9 13" id="KW-0472">Membrane</keyword>
<dbReference type="GO" id="GO:0007229">
    <property type="term" value="P:integrin-mediated signaling pathway"/>
    <property type="evidence" value="ECO:0007669"/>
    <property type="project" value="UniProtKB-KW"/>
</dbReference>
<feature type="repeat" description="FG-GAP" evidence="12">
    <location>
        <begin position="402"/>
        <end position="464"/>
    </location>
</feature>
<reference evidence="16" key="2">
    <citation type="submission" date="2025-08" db="UniProtKB">
        <authorList>
            <consortium name="Ensembl"/>
        </authorList>
    </citation>
    <scope>IDENTIFICATION</scope>
</reference>
<dbReference type="Ensembl" id="ENSGACT00000002676.2">
    <property type="protein sequence ID" value="ENSGACP00000002667.2"/>
    <property type="gene ID" value="ENSGACG00000002051.2"/>
</dbReference>
<dbReference type="SUPFAM" id="SSF69318">
    <property type="entry name" value="Integrin alpha N-terminal domain"/>
    <property type="match status" value="1"/>
</dbReference>
<dbReference type="PROSITE" id="PS51470">
    <property type="entry name" value="FG_GAP"/>
    <property type="match status" value="4"/>
</dbReference>
<sequence>GTVNSQQTMSVSWLVSNGRVLVLVQVLHHPAAGYNLDMEHSLEFSGPPSSMFGYSVVLHRHGAHSWLVVGAPVANSSSSPSVQSPGALYRCNITAESRPYVRYCGKTCDAESDHQWLGVSLSRQPGACAHRWKNVFYSKKDGQNNKLPNGVCYRYGNDLKHAQSIIPCYRDHQRKFGEDYGSCQAGISNFLTEDLIIMGAPGTSYWTGSVLVFNTSSGQMSVYLDDEAGAVSFGSYLGYAVGAGSFSSPGTQEVVGGAPQYNQKGKVFIFTVDAKMLQVVSEVSGKELGSYFGSSVCAVDLNADGLSDLLVGAPLATGVTREEGRVHVYINQGNVSLLEAEFQLSGSDAYAARFGETIADLGDLDDDGYPDVAVGAPQEDDLKGAVYIFNGREEGISPTPSQRITGSTLGRNLRMFGQSLSSGIDIDDNGYQDVAVGAFLSDSAVVLRTRPVIQVKASLILPEEIDQQVTLCQEHQTPTVCFNVTVCFSVKSRHFKGAIALQYNLTSDLLHKPSFPHRFYFHGNGSSNSTRGRVVAKQGQLTCTTHVAHQRSSLRCLTVTEKQAPTEALPKRFLPLKPILQQSAGHLNTITNQTWFARSCSLVNCSTNMQLSAQLVLHQQHYFALGSGQTIMLKTSLLNSGDDAFLPRLTLRFPDNIHYIKVLQNEDNVVSCDVTQEVNTTMAGVDCSVTSLLLAANARLNINFLLDVNQNSTPGEVPIHVNTGSTTDSYPAEAVVFVTPTSFVFGDEDTNPVDCYTERFNYTYKVLNSGPSRSVDTVVDITLPKILTPSRHRLLQVVDCDTTVSVLEDCEVPRASFIKQLIFFFSFSSTRRMFCGRGDELCERLVCRLGNLEAGRDALIQLEITLNPAVLLQAPGRHSVMRLESTATMSNPTAQVKHTDTRLNQDPTTPRDVEALFSQKPSTTVKVFIIVVSLVLGLMILAALIWCLWKVS</sequence>
<dbReference type="FunCoup" id="G3NBH0">
    <property type="interactions" value="498"/>
</dbReference>
<dbReference type="Proteomes" id="UP000007635">
    <property type="component" value="Chromosome XVI"/>
</dbReference>
<evidence type="ECO:0000256" key="8">
    <source>
        <dbReference type="ARBA" id="ARBA00023037"/>
    </source>
</evidence>
<dbReference type="Gene3D" id="2.60.40.1510">
    <property type="entry name" value="ntegrin, alpha v. Chain A, domain 3"/>
    <property type="match status" value="1"/>
</dbReference>
<keyword evidence="8 13" id="KW-0401">Integrin</keyword>
<feature type="repeat" description="FG-GAP" evidence="12">
    <location>
        <begin position="340"/>
        <end position="398"/>
    </location>
</feature>
<dbReference type="GO" id="GO:0060956">
    <property type="term" value="P:endocardial cell differentiation"/>
    <property type="evidence" value="ECO:0007669"/>
    <property type="project" value="Ensembl"/>
</dbReference>
<keyword evidence="6 13" id="KW-0130">Cell adhesion</keyword>
<evidence type="ECO:0000313" key="16">
    <source>
        <dbReference type="Ensembl" id="ENSGACP00000002667.2"/>
    </source>
</evidence>
<evidence type="ECO:0000256" key="11">
    <source>
        <dbReference type="ARBA" id="ARBA00023180"/>
    </source>
</evidence>
<dbReference type="PANTHER" id="PTHR23220:SF78">
    <property type="entry name" value="INTEGRIN ALPHA-4"/>
    <property type="match status" value="1"/>
</dbReference>
<dbReference type="InterPro" id="IPR048285">
    <property type="entry name" value="Integrin_alpha_Ig-like_2"/>
</dbReference>
<evidence type="ECO:0000256" key="4">
    <source>
        <dbReference type="ARBA" id="ARBA00022729"/>
    </source>
</evidence>
<keyword evidence="3 13" id="KW-0812">Transmembrane</keyword>
<dbReference type="Pfam" id="PF01839">
    <property type="entry name" value="FG-GAP"/>
    <property type="match status" value="2"/>
</dbReference>
<dbReference type="GO" id="GO:0098609">
    <property type="term" value="P:cell-cell adhesion"/>
    <property type="evidence" value="ECO:0007669"/>
    <property type="project" value="TreeGrafter"/>
</dbReference>
<dbReference type="GO" id="GO:0009897">
    <property type="term" value="C:external side of plasma membrane"/>
    <property type="evidence" value="ECO:0007669"/>
    <property type="project" value="TreeGrafter"/>
</dbReference>